<keyword evidence="3" id="KW-1185">Reference proteome</keyword>
<dbReference type="AlphaFoldDB" id="A0A7L5BT16"/>
<keyword evidence="1" id="KW-0472">Membrane</keyword>
<evidence type="ECO:0000256" key="1">
    <source>
        <dbReference type="SAM" id="Phobius"/>
    </source>
</evidence>
<reference evidence="2 3" key="1">
    <citation type="submission" date="2020-02" db="EMBL/GenBank/DDBJ databases">
        <title>complete genome sequence of Rhodobacteraceae bacterium.</title>
        <authorList>
            <person name="Park J."/>
            <person name="Kim Y.-S."/>
            <person name="Kim K.-H."/>
        </authorList>
    </citation>
    <scope>NUCLEOTIDE SEQUENCE [LARGE SCALE GENOMIC DNA]</scope>
    <source>
        <strain evidence="2 3">RR4-56</strain>
    </source>
</reference>
<sequence length="323" mass="36019">MLTIANRENPDTACGDSRVVACGGNRRSPLSRTTLWLNCYQACPVHDSISRYSFQETFIMPDLNPSANDTEFRDKIADNIIKWVFIAMIVVTITTAAMIFSISHSSRDIIEFSRYVFGTLITLFGTWIGTVLAFYFSAKNFETANRSVKKIVDRLTPEQTLKHSLVRGIMMKIDEIEVAKPKDGMTVEQIPLARFGEILDPSPDSNRKACTRAPVLAADNTPKFMLHRSLYFEFLQKNPNPTAAGDPDTRTLGDILKDADIGPKLSLWVAIDPEATLWDAKARLEDPANEGAQDVFVTTTGARKEPAVGWFTNVDITRAITHL</sequence>
<dbReference type="EMBL" id="CP049056">
    <property type="protein sequence ID" value="QIE54001.1"/>
    <property type="molecule type" value="Genomic_DNA"/>
</dbReference>
<feature type="transmembrane region" description="Helical" evidence="1">
    <location>
        <begin position="115"/>
        <end position="136"/>
    </location>
</feature>
<protein>
    <submittedName>
        <fullName evidence="2">Uncharacterized protein</fullName>
    </submittedName>
</protein>
<name>A0A7L5BT16_9RHOB</name>
<dbReference type="RefSeq" id="WP_165093590.1">
    <property type="nucleotide sequence ID" value="NZ_CP049056.1"/>
</dbReference>
<gene>
    <name evidence="2" type="ORF">G5B40_00230</name>
</gene>
<accession>A0A7L5BT16</accession>
<dbReference type="Proteomes" id="UP000503336">
    <property type="component" value="Chromosome"/>
</dbReference>
<dbReference type="KEGG" id="hdh:G5B40_00230"/>
<organism evidence="2 3">
    <name type="scientific">Pikeienuella piscinae</name>
    <dbReference type="NCBI Taxonomy" id="2748098"/>
    <lineage>
        <taxon>Bacteria</taxon>
        <taxon>Pseudomonadati</taxon>
        <taxon>Pseudomonadota</taxon>
        <taxon>Alphaproteobacteria</taxon>
        <taxon>Rhodobacterales</taxon>
        <taxon>Paracoccaceae</taxon>
        <taxon>Pikeienuella</taxon>
    </lineage>
</organism>
<feature type="transmembrane region" description="Helical" evidence="1">
    <location>
        <begin position="83"/>
        <end position="103"/>
    </location>
</feature>
<evidence type="ECO:0000313" key="3">
    <source>
        <dbReference type="Proteomes" id="UP000503336"/>
    </source>
</evidence>
<keyword evidence="1" id="KW-1133">Transmembrane helix</keyword>
<evidence type="ECO:0000313" key="2">
    <source>
        <dbReference type="EMBL" id="QIE54001.1"/>
    </source>
</evidence>
<keyword evidence="1" id="KW-0812">Transmembrane</keyword>
<proteinExistence type="predicted"/>